<dbReference type="Pfam" id="PF12842">
    <property type="entry name" value="DUF3819"/>
    <property type="match status" value="1"/>
</dbReference>
<dbReference type="InParanoid" id="A0A1C7N926"/>
<dbReference type="InterPro" id="IPR032194">
    <property type="entry name" value="CNOT1_HEAT"/>
</dbReference>
<evidence type="ECO:0000259" key="10">
    <source>
        <dbReference type="Pfam" id="PF16415"/>
    </source>
</evidence>
<keyword evidence="14" id="KW-1185">Reference proteome</keyword>
<evidence type="ECO:0000259" key="12">
    <source>
        <dbReference type="Pfam" id="PF16418"/>
    </source>
</evidence>
<dbReference type="Pfam" id="PF16417">
    <property type="entry name" value="CNOT1_TTP_bind"/>
    <property type="match status" value="1"/>
</dbReference>
<dbReference type="Pfam" id="PF16418">
    <property type="entry name" value="CNOT1_HEAT"/>
    <property type="match status" value="1"/>
</dbReference>
<feature type="region of interest" description="Disordered" evidence="8">
    <location>
        <begin position="594"/>
        <end position="628"/>
    </location>
</feature>
<dbReference type="EMBL" id="LUGH01000430">
    <property type="protein sequence ID" value="OBZ85129.1"/>
    <property type="molecule type" value="Genomic_DNA"/>
</dbReference>
<evidence type="ECO:0000256" key="2">
    <source>
        <dbReference type="ARBA" id="ARBA00022491"/>
    </source>
</evidence>
<keyword evidence="4" id="KW-0804">Transcription</keyword>
<feature type="domain" description="CCR4-NOT transcription complex subunit 1 TTP binding" evidence="11">
    <location>
        <begin position="413"/>
        <end position="589"/>
    </location>
</feature>
<dbReference type="OrthoDB" id="1933107at2759"/>
<dbReference type="PANTHER" id="PTHR13162:SF8">
    <property type="entry name" value="CCR4-NOT TRANSCRIPTION COMPLEX SUBUNIT 1"/>
    <property type="match status" value="1"/>
</dbReference>
<dbReference type="InterPro" id="IPR040398">
    <property type="entry name" value="Not1"/>
</dbReference>
<dbReference type="GO" id="GO:0005634">
    <property type="term" value="C:nucleus"/>
    <property type="evidence" value="ECO:0007669"/>
    <property type="project" value="UniProtKB-SubCell"/>
</dbReference>
<evidence type="ECO:0000256" key="5">
    <source>
        <dbReference type="ARBA" id="ARBA00023242"/>
    </source>
</evidence>
<reference evidence="13 14" key="1">
    <citation type="submission" date="2016-03" db="EMBL/GenBank/DDBJ databases">
        <title>Choanephora cucurbitarum.</title>
        <authorList>
            <person name="Min B."/>
            <person name="Park H."/>
            <person name="Park J.-H."/>
            <person name="Shin H.-D."/>
            <person name="Choi I.-G."/>
        </authorList>
    </citation>
    <scope>NUCLEOTIDE SEQUENCE [LARGE SCALE GENOMIC DNA]</scope>
    <source>
        <strain evidence="13 14">KUS-F28377</strain>
    </source>
</reference>
<evidence type="ECO:0000313" key="14">
    <source>
        <dbReference type="Proteomes" id="UP000093000"/>
    </source>
</evidence>
<comment type="caution">
    <text evidence="13">The sequence shown here is derived from an EMBL/GenBank/DDBJ whole genome shotgun (WGS) entry which is preliminary data.</text>
</comment>
<feature type="domain" description="CCR4-NOT transcription complex subunit 1 CAF1-binding" evidence="10">
    <location>
        <begin position="647"/>
        <end position="867"/>
    </location>
</feature>
<feature type="domain" description="CCR4-NOT transcription complex subunit 1" evidence="9">
    <location>
        <begin position="955"/>
        <end position="1094"/>
    </location>
</feature>
<evidence type="ECO:0000256" key="6">
    <source>
        <dbReference type="ARBA" id="ARBA00059181"/>
    </source>
</evidence>
<dbReference type="GO" id="GO:0000289">
    <property type="term" value="P:nuclear-transcribed mRNA poly(A) tail shortening"/>
    <property type="evidence" value="ECO:0007669"/>
    <property type="project" value="UniProtKB-ARBA"/>
</dbReference>
<dbReference type="InterPro" id="IPR032191">
    <property type="entry name" value="CNOT1_CAF1_bind"/>
</dbReference>
<dbReference type="InterPro" id="IPR024557">
    <property type="entry name" value="CNOT1_dom_4"/>
</dbReference>
<organism evidence="13 14">
    <name type="scientific">Choanephora cucurbitarum</name>
    <dbReference type="NCBI Taxonomy" id="101091"/>
    <lineage>
        <taxon>Eukaryota</taxon>
        <taxon>Fungi</taxon>
        <taxon>Fungi incertae sedis</taxon>
        <taxon>Mucoromycota</taxon>
        <taxon>Mucoromycotina</taxon>
        <taxon>Mucoromycetes</taxon>
        <taxon>Mucorales</taxon>
        <taxon>Mucorineae</taxon>
        <taxon>Choanephoraceae</taxon>
        <taxon>Choanephoroideae</taxon>
        <taxon>Choanephora</taxon>
    </lineage>
</organism>
<keyword evidence="5" id="KW-0539">Nucleus</keyword>
<dbReference type="PANTHER" id="PTHR13162">
    <property type="entry name" value="CCR4-NOT TRANSCRIPTION COMPLEX"/>
    <property type="match status" value="1"/>
</dbReference>
<keyword evidence="3" id="KW-0805">Transcription regulation</keyword>
<evidence type="ECO:0000259" key="11">
    <source>
        <dbReference type="Pfam" id="PF16417"/>
    </source>
</evidence>
<dbReference type="GO" id="GO:0030015">
    <property type="term" value="C:CCR4-NOT core complex"/>
    <property type="evidence" value="ECO:0007669"/>
    <property type="project" value="InterPro"/>
</dbReference>
<dbReference type="InterPro" id="IPR038535">
    <property type="entry name" value="CNOT1_TTP_bind_sf"/>
</dbReference>
<evidence type="ECO:0000259" key="9">
    <source>
        <dbReference type="Pfam" id="PF12842"/>
    </source>
</evidence>
<dbReference type="InterPro" id="IPR032193">
    <property type="entry name" value="CNOT1_TTP_bind"/>
</dbReference>
<proteinExistence type="predicted"/>
<evidence type="ECO:0000256" key="4">
    <source>
        <dbReference type="ARBA" id="ARBA00023163"/>
    </source>
</evidence>
<evidence type="ECO:0000256" key="8">
    <source>
        <dbReference type="SAM" id="MobiDB-lite"/>
    </source>
</evidence>
<dbReference type="Gene3D" id="1.25.40.180">
    <property type="match status" value="1"/>
</dbReference>
<sequence length="1149" mass="128792">MSKKTANSESLLLSKKLLEEGYHATSTVNDALTAMEQVEVTDESVSRALAMIIRTHAKLQGSAEGQTWQLHHFIQAAYLKNPRLNWFTVLSKLDQAEFMLYDPVGLQLLIQSWQFVHKDEPFPVQIFLQPWMHVRGQFSVLFCMLYASRELLDMNQTNSRKVIPEDVIPALPVSMRQAASQLASQQLNCLGLLEAILNLAGTMVSDDVRALMDRLASQTPELLMIGLAQIQPIKNELHRTFLPKLLNLFLMGHVNSSLVVRLLWHVQPNLLLEGFFEMYKKDPTSVSRILDIAQEAKIVVHILKTDVPFFTLDLASLAARRQNLNLEKWLMERLAKDGFAFFGSCVDFLEKKCAIEMARQSGANVIPNLQLSMDVIRVFFRILSERPLPPAETAKLAKLSQLYTQLYPQLNEQRPDKPAMSESNVEGERTVFSDEVEEMVGLYFERLYTQDISASRFASVLKACRTSNDQRQVNFFSCTMHTLLDEARFFSQYPENELMATGELLGLLIDQHLISFAQLRVTLKLVLDALKYPVGSKMFNFGMQALVQFRNRLYEWPQYTLLLSKIEGLRGYPVIVESIATTLKQLAQKDPDGKLMGLANANSPQQRHASPPPQQQLSEGSNDTVEKSVEAAPNVTTLLKSSSNQSYETPPDKTQERIAFLINNLSASNTKSKSSELKQILQASTWGWFSHYLVVRRVSIEPNNHELYAGLLDELDLQDLTETVIEETYTNIHLLLQSDSIVHSSSDRNLLKNLGTWLGRLTIAKNKPIRHKDLSLKDLLTSSYEKNQLIVAIPLVCKILQHAAYSKIFKPPNPWLMGNLKVLAELYWTEGLKLNLKFEIELLYRGLEMDLNEIEPTSILASLKPAQASQAHQSPLPPPGIAIDRSTIHSPATSQKSSRALPMEEAPPVVVGNNPLAPTPSASNSSLADFDFTPVLSKLQINPAVGQLMMQHPLIKSTVYSGVSEAFADVVPNIIQTSTNIAAVSTKEMILKDFATEPDEIRLRRAAHAMVQPLACSLTVVSAKEPLCSGIISIISSNLIQQGLPELLAEEIATTIANENTELLCMFIDQIAKTKALEDVDRALAPAYASRIAYRKQQQQMQGGGMQPFFDTLSLNGAPHQIQLPDILRPMHGVSPDQFRLYESFDQRS</sequence>
<comment type="function">
    <text evidence="6">Acts as a component of the CCR4-NOT core complex, which in the nucleus seems to be a general transcription factor, and in the cytoplasm the major mRNA deadenylase involved in mRNA turnover. The NOT protein subcomplex negatively regulates the basal and activated transcription of many genes. Preferentially affects TC-type TATA element-dependent transcription. Could directly or indirectly inhibit component(s) of the general transcription machinery.</text>
</comment>
<dbReference type="FunFam" id="1.25.40.180:FF:000012">
    <property type="entry name" value="Ccr4-Not transcription complex subunit"/>
    <property type="match status" value="1"/>
</dbReference>
<evidence type="ECO:0000313" key="13">
    <source>
        <dbReference type="EMBL" id="OBZ85129.1"/>
    </source>
</evidence>
<dbReference type="GO" id="GO:0017148">
    <property type="term" value="P:negative regulation of translation"/>
    <property type="evidence" value="ECO:0007669"/>
    <property type="project" value="InterPro"/>
</dbReference>
<feature type="domain" description="CCR4-NOT transcription complex subunit 1 HEAT repeat" evidence="12">
    <location>
        <begin position="241"/>
        <end position="383"/>
    </location>
</feature>
<dbReference type="GO" id="GO:0060090">
    <property type="term" value="F:molecular adaptor activity"/>
    <property type="evidence" value="ECO:0007669"/>
    <property type="project" value="TreeGrafter"/>
</dbReference>
<name>A0A1C7N926_9FUNG</name>
<dbReference type="Proteomes" id="UP000093000">
    <property type="component" value="Unassembled WGS sequence"/>
</dbReference>
<feature type="non-terminal residue" evidence="13">
    <location>
        <position position="1149"/>
    </location>
</feature>
<dbReference type="Gene3D" id="1.25.40.840">
    <property type="entry name" value="CCR4-NOT transcription complex subunit 1 TTP binding domain"/>
    <property type="match status" value="1"/>
</dbReference>
<gene>
    <name evidence="13" type="primary">cnot1_0</name>
    <name evidence="13" type="ORF">A0J61_06825</name>
</gene>
<accession>A0A1C7N926</accession>
<dbReference type="AlphaFoldDB" id="A0A1C7N926"/>
<evidence type="ECO:0000256" key="7">
    <source>
        <dbReference type="ARBA" id="ARBA00074459"/>
    </source>
</evidence>
<comment type="subcellular location">
    <subcellularLocation>
        <location evidence="1">Nucleus</location>
    </subcellularLocation>
</comment>
<evidence type="ECO:0000256" key="1">
    <source>
        <dbReference type="ARBA" id="ARBA00004123"/>
    </source>
</evidence>
<keyword evidence="2" id="KW-0678">Repressor</keyword>
<dbReference type="STRING" id="101091.A0A1C7N926"/>
<dbReference type="Pfam" id="PF16415">
    <property type="entry name" value="CNOT1_CAF1_bind"/>
    <property type="match status" value="1"/>
</dbReference>
<dbReference type="GO" id="GO:0000932">
    <property type="term" value="C:P-body"/>
    <property type="evidence" value="ECO:0007669"/>
    <property type="project" value="TreeGrafter"/>
</dbReference>
<evidence type="ECO:0000256" key="3">
    <source>
        <dbReference type="ARBA" id="ARBA00023015"/>
    </source>
</evidence>
<protein>
    <recommendedName>
        <fullName evidence="7">General negative regulator of transcription subunit 1</fullName>
    </recommendedName>
</protein>